<accession>A0AAN8S6E7</accession>
<evidence type="ECO:0000313" key="5">
    <source>
        <dbReference type="Proteomes" id="UP001372834"/>
    </source>
</evidence>
<evidence type="ECO:0000313" key="2">
    <source>
        <dbReference type="EMBL" id="KAK6622255.1"/>
    </source>
</evidence>
<feature type="compositionally biased region" description="Polar residues" evidence="1">
    <location>
        <begin position="49"/>
        <end position="58"/>
    </location>
</feature>
<dbReference type="Proteomes" id="UP001359485">
    <property type="component" value="Unassembled WGS sequence"/>
</dbReference>
<evidence type="ECO:0000313" key="4">
    <source>
        <dbReference type="Proteomes" id="UP001359485"/>
    </source>
</evidence>
<keyword evidence="4" id="KW-1185">Reference proteome</keyword>
<dbReference type="EMBL" id="JAWJWE010000006">
    <property type="protein sequence ID" value="KAK6632849.1"/>
    <property type="molecule type" value="Genomic_DNA"/>
</dbReference>
<name>A0AAN8S6E7_POLSC</name>
<dbReference type="Proteomes" id="UP001372834">
    <property type="component" value="Unassembled WGS sequence"/>
</dbReference>
<gene>
    <name evidence="3" type="ORF">RUM43_012588</name>
    <name evidence="2" type="ORF">RUM44_002062</name>
</gene>
<comment type="caution">
    <text evidence="3">The sequence shown here is derived from an EMBL/GenBank/DDBJ whole genome shotgun (WGS) entry which is preliminary data.</text>
</comment>
<organism evidence="3 5">
    <name type="scientific">Polyplax serrata</name>
    <name type="common">Common mouse louse</name>
    <dbReference type="NCBI Taxonomy" id="468196"/>
    <lineage>
        <taxon>Eukaryota</taxon>
        <taxon>Metazoa</taxon>
        <taxon>Ecdysozoa</taxon>
        <taxon>Arthropoda</taxon>
        <taxon>Hexapoda</taxon>
        <taxon>Insecta</taxon>
        <taxon>Pterygota</taxon>
        <taxon>Neoptera</taxon>
        <taxon>Paraneoptera</taxon>
        <taxon>Psocodea</taxon>
        <taxon>Troctomorpha</taxon>
        <taxon>Phthiraptera</taxon>
        <taxon>Anoplura</taxon>
        <taxon>Polyplacidae</taxon>
        <taxon>Polyplax</taxon>
    </lineage>
</organism>
<evidence type="ECO:0000256" key="1">
    <source>
        <dbReference type="SAM" id="MobiDB-lite"/>
    </source>
</evidence>
<evidence type="ECO:0000313" key="3">
    <source>
        <dbReference type="EMBL" id="KAK6632849.1"/>
    </source>
</evidence>
<proteinExistence type="predicted"/>
<dbReference type="AlphaFoldDB" id="A0AAN8S6E7"/>
<dbReference type="EMBL" id="JAWJWF010000047">
    <property type="protein sequence ID" value="KAK6622255.1"/>
    <property type="molecule type" value="Genomic_DNA"/>
</dbReference>
<reference evidence="3 5" key="1">
    <citation type="submission" date="2023-10" db="EMBL/GenBank/DDBJ databases">
        <title>Genomes of two closely related lineages of the louse Polyplax serrata with different host specificities.</title>
        <authorList>
            <person name="Martinu J."/>
            <person name="Tarabai H."/>
            <person name="Stefka J."/>
            <person name="Hypsa V."/>
        </authorList>
    </citation>
    <scope>NUCLEOTIDE SEQUENCE [LARGE SCALE GENOMIC DNA]</scope>
    <source>
        <strain evidence="2">98ZLc_SE</strain>
        <strain evidence="3">HR10_N</strain>
    </source>
</reference>
<protein>
    <submittedName>
        <fullName evidence="3">Uncharacterized protein</fullName>
    </submittedName>
</protein>
<feature type="region of interest" description="Disordered" evidence="1">
    <location>
        <begin position="1"/>
        <end position="58"/>
    </location>
</feature>
<sequence>MSSKSIKHNKNSDVIQKATIRPPKKSLSSEGLGPMKTISSRRLVKATRSKNSITASDRNSSTGLFTEFDLPVGSQDEELGNTFDKFWRAVKSGMEKNCQSFLPRSTPIDAKMSEIQNRIMLNQAILQSANEKLKSISFTTERQNLTEWREKMFTSFSAQDEGSMRKDMRALDLEIEKLRQRKSDKSVFLKTSPGIANFHRTMESTLNMLDKMQNTNEFQDYDTGVNAIKTEFDLDYIKAPDVIAVSDEE</sequence>